<reference evidence="9" key="1">
    <citation type="submission" date="2018-07" db="EMBL/GenBank/DDBJ databases">
        <authorList>
            <person name="Kim H."/>
        </authorList>
    </citation>
    <scope>NUCLEOTIDE SEQUENCE [LARGE SCALE GENOMIC DNA]</scope>
    <source>
        <strain evidence="9">F02</strain>
    </source>
</reference>
<keyword evidence="1 4" id="KW-0597">Phosphoprotein</keyword>
<organism evidence="8 9">
    <name type="scientific">Ephemeroptericola cinctiostellae</name>
    <dbReference type="NCBI Taxonomy" id="2268024"/>
    <lineage>
        <taxon>Bacteria</taxon>
        <taxon>Pseudomonadati</taxon>
        <taxon>Pseudomonadota</taxon>
        <taxon>Betaproteobacteria</taxon>
        <taxon>Burkholderiales</taxon>
        <taxon>Burkholderiaceae</taxon>
        <taxon>Ephemeroptericola</taxon>
    </lineage>
</organism>
<feature type="DNA-binding region" description="OmpR/PhoB-type" evidence="5">
    <location>
        <begin position="131"/>
        <end position="229"/>
    </location>
</feature>
<dbReference type="GO" id="GO:0000976">
    <property type="term" value="F:transcription cis-regulatory region binding"/>
    <property type="evidence" value="ECO:0007669"/>
    <property type="project" value="TreeGrafter"/>
</dbReference>
<evidence type="ECO:0000256" key="2">
    <source>
        <dbReference type="ARBA" id="ARBA00023012"/>
    </source>
</evidence>
<dbReference type="GO" id="GO:0032993">
    <property type="term" value="C:protein-DNA complex"/>
    <property type="evidence" value="ECO:0007669"/>
    <property type="project" value="TreeGrafter"/>
</dbReference>
<dbReference type="GO" id="GO:0006355">
    <property type="term" value="P:regulation of DNA-templated transcription"/>
    <property type="evidence" value="ECO:0007669"/>
    <property type="project" value="InterPro"/>
</dbReference>
<dbReference type="InterPro" id="IPR001789">
    <property type="entry name" value="Sig_transdc_resp-reg_receiver"/>
</dbReference>
<evidence type="ECO:0000259" key="6">
    <source>
        <dbReference type="PROSITE" id="PS50110"/>
    </source>
</evidence>
<dbReference type="SUPFAM" id="SSF52172">
    <property type="entry name" value="CheY-like"/>
    <property type="match status" value="1"/>
</dbReference>
<feature type="modified residue" description="4-aspartylphosphate" evidence="4">
    <location>
        <position position="55"/>
    </location>
</feature>
<dbReference type="PROSITE" id="PS50110">
    <property type="entry name" value="RESPONSE_REGULATORY"/>
    <property type="match status" value="1"/>
</dbReference>
<dbReference type="KEGG" id="hyf:DTO96_101317"/>
<protein>
    <submittedName>
        <fullName evidence="8">Phosphate regulon transcriptional regulatory protein PhoB</fullName>
    </submittedName>
</protein>
<evidence type="ECO:0000256" key="3">
    <source>
        <dbReference type="ARBA" id="ARBA00023125"/>
    </source>
</evidence>
<dbReference type="InterPro" id="IPR039420">
    <property type="entry name" value="WalR-like"/>
</dbReference>
<evidence type="ECO:0000313" key="8">
    <source>
        <dbReference type="EMBL" id="AXF85586.1"/>
    </source>
</evidence>
<dbReference type="PANTHER" id="PTHR48111">
    <property type="entry name" value="REGULATOR OF RPOS"/>
    <property type="match status" value="1"/>
</dbReference>
<dbReference type="SMART" id="SM00448">
    <property type="entry name" value="REC"/>
    <property type="match status" value="1"/>
</dbReference>
<feature type="domain" description="OmpR/PhoB-type" evidence="7">
    <location>
        <begin position="131"/>
        <end position="229"/>
    </location>
</feature>
<keyword evidence="9" id="KW-1185">Reference proteome</keyword>
<dbReference type="Gene3D" id="3.40.50.2300">
    <property type="match status" value="1"/>
</dbReference>
<dbReference type="SUPFAM" id="SSF46894">
    <property type="entry name" value="C-terminal effector domain of the bipartite response regulators"/>
    <property type="match status" value="1"/>
</dbReference>
<keyword evidence="3 5" id="KW-0238">DNA-binding</keyword>
<dbReference type="AlphaFoldDB" id="A0A345DB48"/>
<name>A0A345DB48_9BURK</name>
<evidence type="ECO:0000256" key="5">
    <source>
        <dbReference type="PROSITE-ProRule" id="PRU01091"/>
    </source>
</evidence>
<gene>
    <name evidence="8" type="primary">phoB</name>
    <name evidence="8" type="ORF">DTO96_101317</name>
</gene>
<sequence length="231" mass="26364">MNIQPVILVVEDEEDIAELLRFGLMRAGFAVTWVKNLADARSSVKKVLPDLIMLDWMLPDGQGIEWLHQLRGDERTRPLPIIMLTARAQESDKLKGLEGGADDYMTKPFSPKELVARINNVLRRSAPQHVAQVVEFFGCALNDDDHTLSQAGVVETLGNTEFKLLKFLLTHQNKTFSRTQLLDLVWGDHVYIEERTVDVHVLRLRKILQRFAIEAHLETIRGVGYRWRSAA</sequence>
<dbReference type="InterPro" id="IPR001867">
    <property type="entry name" value="OmpR/PhoB-type_DNA-bd"/>
</dbReference>
<dbReference type="GO" id="GO:0000156">
    <property type="term" value="F:phosphorelay response regulator activity"/>
    <property type="evidence" value="ECO:0007669"/>
    <property type="project" value="TreeGrafter"/>
</dbReference>
<dbReference type="GO" id="GO:0005829">
    <property type="term" value="C:cytosol"/>
    <property type="evidence" value="ECO:0007669"/>
    <property type="project" value="TreeGrafter"/>
</dbReference>
<dbReference type="Gene3D" id="6.10.250.690">
    <property type="match status" value="1"/>
</dbReference>
<evidence type="ECO:0000256" key="4">
    <source>
        <dbReference type="PROSITE-ProRule" id="PRU00169"/>
    </source>
</evidence>
<dbReference type="PROSITE" id="PS51755">
    <property type="entry name" value="OMPR_PHOB"/>
    <property type="match status" value="1"/>
</dbReference>
<dbReference type="CDD" id="cd00383">
    <property type="entry name" value="trans_reg_C"/>
    <property type="match status" value="1"/>
</dbReference>
<dbReference type="InterPro" id="IPR036388">
    <property type="entry name" value="WH-like_DNA-bd_sf"/>
</dbReference>
<dbReference type="Pfam" id="PF00072">
    <property type="entry name" value="Response_reg"/>
    <property type="match status" value="1"/>
</dbReference>
<dbReference type="Proteomes" id="UP000252182">
    <property type="component" value="Chromosome"/>
</dbReference>
<proteinExistence type="predicted"/>
<evidence type="ECO:0000313" key="9">
    <source>
        <dbReference type="Proteomes" id="UP000252182"/>
    </source>
</evidence>
<dbReference type="Gene3D" id="1.10.10.10">
    <property type="entry name" value="Winged helix-like DNA-binding domain superfamily/Winged helix DNA-binding domain"/>
    <property type="match status" value="1"/>
</dbReference>
<evidence type="ECO:0000259" key="7">
    <source>
        <dbReference type="PROSITE" id="PS51755"/>
    </source>
</evidence>
<accession>A0A345DB48</accession>
<dbReference type="InterPro" id="IPR011006">
    <property type="entry name" value="CheY-like_superfamily"/>
</dbReference>
<keyword evidence="2" id="KW-0902">Two-component regulatory system</keyword>
<feature type="domain" description="Response regulatory" evidence="6">
    <location>
        <begin position="6"/>
        <end position="122"/>
    </location>
</feature>
<dbReference type="Pfam" id="PF00486">
    <property type="entry name" value="Trans_reg_C"/>
    <property type="match status" value="1"/>
</dbReference>
<dbReference type="EMBL" id="CP031124">
    <property type="protein sequence ID" value="AXF85586.1"/>
    <property type="molecule type" value="Genomic_DNA"/>
</dbReference>
<dbReference type="InterPro" id="IPR016032">
    <property type="entry name" value="Sig_transdc_resp-reg_C-effctor"/>
</dbReference>
<dbReference type="SMART" id="SM00862">
    <property type="entry name" value="Trans_reg_C"/>
    <property type="match status" value="1"/>
</dbReference>
<dbReference type="PANTHER" id="PTHR48111:SF40">
    <property type="entry name" value="PHOSPHATE REGULON TRANSCRIPTIONAL REGULATORY PROTEIN PHOB"/>
    <property type="match status" value="1"/>
</dbReference>
<evidence type="ECO:0000256" key="1">
    <source>
        <dbReference type="ARBA" id="ARBA00022553"/>
    </source>
</evidence>